<dbReference type="InterPro" id="IPR005702">
    <property type="entry name" value="Wzc-like_C"/>
</dbReference>
<dbReference type="InterPro" id="IPR050445">
    <property type="entry name" value="Bact_polysacc_biosynth/exp"/>
</dbReference>
<evidence type="ECO:0000259" key="19">
    <source>
        <dbReference type="Pfam" id="PF13614"/>
    </source>
</evidence>
<keyword evidence="6" id="KW-0997">Cell inner membrane</keyword>
<dbReference type="InterPro" id="IPR025669">
    <property type="entry name" value="AAA_dom"/>
</dbReference>
<keyword evidence="13 17" id="KW-0472">Membrane</keyword>
<evidence type="ECO:0000256" key="7">
    <source>
        <dbReference type="ARBA" id="ARBA00022679"/>
    </source>
</evidence>
<dbReference type="KEGG" id="psac:PSM36_1693"/>
<keyword evidence="14" id="KW-0829">Tyrosine-protein kinase</keyword>
<keyword evidence="7 20" id="KW-0808">Transferase</keyword>
<feature type="domain" description="Polysaccharide chain length determinant N-terminal" evidence="18">
    <location>
        <begin position="14"/>
        <end position="105"/>
    </location>
</feature>
<dbReference type="FunFam" id="3.40.50.300:FF:000527">
    <property type="entry name" value="Tyrosine-protein kinase etk"/>
    <property type="match status" value="1"/>
</dbReference>
<keyword evidence="21" id="KW-1185">Reference proteome</keyword>
<dbReference type="GO" id="GO:0005524">
    <property type="term" value="F:ATP binding"/>
    <property type="evidence" value="ECO:0007669"/>
    <property type="project" value="UniProtKB-KW"/>
</dbReference>
<evidence type="ECO:0000256" key="1">
    <source>
        <dbReference type="ARBA" id="ARBA00004429"/>
    </source>
</evidence>
<keyword evidence="8 17" id="KW-0812">Transmembrane</keyword>
<comment type="catalytic activity">
    <reaction evidence="15">
        <text>L-tyrosyl-[protein] + ATP = O-phospho-L-tyrosyl-[protein] + ADP + H(+)</text>
        <dbReference type="Rhea" id="RHEA:10596"/>
        <dbReference type="Rhea" id="RHEA-COMP:10136"/>
        <dbReference type="Rhea" id="RHEA-COMP:20101"/>
        <dbReference type="ChEBI" id="CHEBI:15378"/>
        <dbReference type="ChEBI" id="CHEBI:30616"/>
        <dbReference type="ChEBI" id="CHEBI:46858"/>
        <dbReference type="ChEBI" id="CHEBI:61978"/>
        <dbReference type="ChEBI" id="CHEBI:456216"/>
        <dbReference type="EC" id="2.7.10.2"/>
    </reaction>
</comment>
<feature type="transmembrane region" description="Helical" evidence="17">
    <location>
        <begin position="27"/>
        <end position="48"/>
    </location>
</feature>
<evidence type="ECO:0000256" key="4">
    <source>
        <dbReference type="ARBA" id="ARBA00011903"/>
    </source>
</evidence>
<dbReference type="GO" id="GO:0042802">
    <property type="term" value="F:identical protein binding"/>
    <property type="evidence" value="ECO:0007669"/>
    <property type="project" value="UniProtKB-ARBA"/>
</dbReference>
<accession>A0A1R3T364</accession>
<keyword evidence="12 17" id="KW-1133">Transmembrane helix</keyword>
<evidence type="ECO:0000256" key="16">
    <source>
        <dbReference type="SAM" id="Coils"/>
    </source>
</evidence>
<evidence type="ECO:0000313" key="20">
    <source>
        <dbReference type="EMBL" id="SCD20512.1"/>
    </source>
</evidence>
<dbReference type="PANTHER" id="PTHR32309:SF13">
    <property type="entry name" value="FERRIC ENTEROBACTIN TRANSPORT PROTEIN FEPE"/>
    <property type="match status" value="1"/>
</dbReference>
<keyword evidence="10" id="KW-0418">Kinase</keyword>
<feature type="domain" description="AAA" evidence="19">
    <location>
        <begin position="594"/>
        <end position="714"/>
    </location>
</feature>
<evidence type="ECO:0000256" key="10">
    <source>
        <dbReference type="ARBA" id="ARBA00022777"/>
    </source>
</evidence>
<dbReference type="GO" id="GO:0005886">
    <property type="term" value="C:plasma membrane"/>
    <property type="evidence" value="ECO:0007669"/>
    <property type="project" value="UniProtKB-SubCell"/>
</dbReference>
<comment type="similarity">
    <text evidence="2">Belongs to the CpsD/CapB family.</text>
</comment>
<evidence type="ECO:0000256" key="17">
    <source>
        <dbReference type="SAM" id="Phobius"/>
    </source>
</evidence>
<dbReference type="AlphaFoldDB" id="A0A1R3T364"/>
<dbReference type="InterPro" id="IPR027417">
    <property type="entry name" value="P-loop_NTPase"/>
</dbReference>
<reference evidence="20 21" key="1">
    <citation type="submission" date="2016-08" db="EMBL/GenBank/DDBJ databases">
        <authorList>
            <person name="Seilhamer J.J."/>
        </authorList>
    </citation>
    <scope>NUCLEOTIDE SEQUENCE [LARGE SCALE GENOMIC DNA]</scope>
    <source>
        <strain evidence="20">M3/6</strain>
    </source>
</reference>
<dbReference type="PANTHER" id="PTHR32309">
    <property type="entry name" value="TYROSINE-PROTEIN KINASE"/>
    <property type="match status" value="1"/>
</dbReference>
<keyword evidence="5" id="KW-1003">Cell membrane</keyword>
<sequence>MGVEEEFMELSEKKIDVTAILMKYLSYWKWFVFSIVFFLGIAAAYIYFTLPKYQITTSILFKDDQKGGTTELNMEHNMGVVFRRNNVENEIEILKMSPVGEEVVRKNHLYATYIEMSPLLGLDKIIPNFPKRKTAVLYGNELPVKVMLSEEQLNALGKNGITFDLIAYPDGNYLFDGKFNEQKYQVKASRNASTIQLPFGQLKLSKSKMLPTEERWIRVIIQHPLSVANGLKGSLDVKLTSRNSTVANITMTAPNRELGVNFLRDYIEAYNQQGISDQLELAEKTAQVIDKHLANLSNELSSVEDQAQQFRQSQGLTDISSQANLYTSQLASVRQRRMDVETQLGIVSSLLSSVRQMSGHTQLIPANTGIQSTVLNSQITAYNDLVLERNRLSRIASSSNQSMINLNNQLASTFSSVVSGLQGEKNTLEIQLRDINDEYSRNNAMVRAIPRQERALSDIKRQQNIKEDLFLYLLQKKEERYMNMTAVQPNSKLVDNIRVAGVAWPKKIIILFFFFVLGLVLPVIGIYIRDLFRFQLENKEELEKISSIPLLGEIPKTVQTETVMVKQDNNDSFNEMLRLLRANLMFVVDSKDKKVVNILSSVSGEGKSFVSVNLGMSLALLDKKVLLVELDIRKPKLAKQLGLDSKQGMTLYLSGYMDKEELIKPSGIHPNLSVITAGSVPPNPNELLAKPALDELISTLKSKYDFIIIDTAPIGMVSDGFLLNRIADVNLFVTRAGVTPKKFVEDADRYFNENKLKKMYFILNSVNLNKASYRYGLYKKYGYGYA</sequence>
<evidence type="ECO:0000256" key="15">
    <source>
        <dbReference type="ARBA" id="ARBA00051245"/>
    </source>
</evidence>
<dbReference type="Gene3D" id="3.40.50.300">
    <property type="entry name" value="P-loop containing nucleotide triphosphate hydrolases"/>
    <property type="match status" value="1"/>
</dbReference>
<evidence type="ECO:0000259" key="18">
    <source>
        <dbReference type="Pfam" id="PF02706"/>
    </source>
</evidence>
<evidence type="ECO:0000256" key="3">
    <source>
        <dbReference type="ARBA" id="ARBA00008883"/>
    </source>
</evidence>
<organism evidence="20 21">
    <name type="scientific">Proteiniphilum saccharofermentans</name>
    <dbReference type="NCBI Taxonomy" id="1642647"/>
    <lineage>
        <taxon>Bacteria</taxon>
        <taxon>Pseudomonadati</taxon>
        <taxon>Bacteroidota</taxon>
        <taxon>Bacteroidia</taxon>
        <taxon>Bacteroidales</taxon>
        <taxon>Dysgonomonadaceae</taxon>
        <taxon>Proteiniphilum</taxon>
    </lineage>
</organism>
<dbReference type="Proteomes" id="UP000187464">
    <property type="component" value="Chromosome I"/>
</dbReference>
<evidence type="ECO:0000256" key="9">
    <source>
        <dbReference type="ARBA" id="ARBA00022741"/>
    </source>
</evidence>
<evidence type="ECO:0000256" key="2">
    <source>
        <dbReference type="ARBA" id="ARBA00007316"/>
    </source>
</evidence>
<feature type="transmembrane region" description="Helical" evidence="17">
    <location>
        <begin position="508"/>
        <end position="528"/>
    </location>
</feature>
<keyword evidence="9" id="KW-0547">Nucleotide-binding</keyword>
<evidence type="ECO:0000256" key="8">
    <source>
        <dbReference type="ARBA" id="ARBA00022692"/>
    </source>
</evidence>
<keyword evidence="11" id="KW-0067">ATP-binding</keyword>
<evidence type="ECO:0000256" key="13">
    <source>
        <dbReference type="ARBA" id="ARBA00023136"/>
    </source>
</evidence>
<dbReference type="SUPFAM" id="SSF52540">
    <property type="entry name" value="P-loop containing nucleoside triphosphate hydrolases"/>
    <property type="match status" value="1"/>
</dbReference>
<dbReference type="GO" id="GO:0004715">
    <property type="term" value="F:non-membrane spanning protein tyrosine kinase activity"/>
    <property type="evidence" value="ECO:0007669"/>
    <property type="project" value="UniProtKB-EC"/>
</dbReference>
<comment type="subcellular location">
    <subcellularLocation>
        <location evidence="1">Cell inner membrane</location>
        <topology evidence="1">Multi-pass membrane protein</topology>
    </subcellularLocation>
</comment>
<dbReference type="EMBL" id="LT605205">
    <property type="protein sequence ID" value="SCD20512.1"/>
    <property type="molecule type" value="Genomic_DNA"/>
</dbReference>
<evidence type="ECO:0000256" key="5">
    <source>
        <dbReference type="ARBA" id="ARBA00022475"/>
    </source>
</evidence>
<gene>
    <name evidence="20" type="ORF">PSM36_1693</name>
</gene>
<dbReference type="Pfam" id="PF02706">
    <property type="entry name" value="Wzz"/>
    <property type="match status" value="1"/>
</dbReference>
<evidence type="ECO:0000256" key="11">
    <source>
        <dbReference type="ARBA" id="ARBA00022840"/>
    </source>
</evidence>
<dbReference type="CDD" id="cd05387">
    <property type="entry name" value="BY-kinase"/>
    <property type="match status" value="1"/>
</dbReference>
<dbReference type="Pfam" id="PF13614">
    <property type="entry name" value="AAA_31"/>
    <property type="match status" value="1"/>
</dbReference>
<dbReference type="NCBIfam" id="TIGR01007">
    <property type="entry name" value="eps_fam"/>
    <property type="match status" value="1"/>
</dbReference>
<evidence type="ECO:0000313" key="21">
    <source>
        <dbReference type="Proteomes" id="UP000187464"/>
    </source>
</evidence>
<protein>
    <recommendedName>
        <fullName evidence="4">non-specific protein-tyrosine kinase</fullName>
        <ecNumber evidence="4">2.7.10.2</ecNumber>
    </recommendedName>
</protein>
<evidence type="ECO:0000256" key="14">
    <source>
        <dbReference type="ARBA" id="ARBA00023137"/>
    </source>
</evidence>
<name>A0A1R3T364_9BACT</name>
<keyword evidence="16" id="KW-0175">Coiled coil</keyword>
<feature type="coiled-coil region" evidence="16">
    <location>
        <begin position="279"/>
        <end position="313"/>
    </location>
</feature>
<dbReference type="STRING" id="1642647.PSM36_1693"/>
<comment type="similarity">
    <text evidence="3">Belongs to the etk/wzc family.</text>
</comment>
<dbReference type="EC" id="2.7.10.2" evidence="4"/>
<proteinExistence type="inferred from homology"/>
<evidence type="ECO:0000256" key="6">
    <source>
        <dbReference type="ARBA" id="ARBA00022519"/>
    </source>
</evidence>
<dbReference type="InterPro" id="IPR003856">
    <property type="entry name" value="LPS_length_determ_N"/>
</dbReference>
<evidence type="ECO:0000256" key="12">
    <source>
        <dbReference type="ARBA" id="ARBA00022989"/>
    </source>
</evidence>